<gene>
    <name evidence="2" type="ORF">ACH46_03465</name>
</gene>
<dbReference type="RefSeq" id="WP_062391694.1">
    <property type="nucleotide sequence ID" value="NZ_CP011853.1"/>
</dbReference>
<keyword evidence="3" id="KW-1185">Reference proteome</keyword>
<protein>
    <submittedName>
        <fullName evidence="2">Short-chain dehydrogenase</fullName>
    </submittedName>
</protein>
<dbReference type="InterPro" id="IPR002347">
    <property type="entry name" value="SDR_fam"/>
</dbReference>
<dbReference type="PANTHER" id="PTHR44147:SF2">
    <property type="entry name" value="DEHYDROGENASE_REDUCTASE SDR FAMILY MEMBER 1"/>
    <property type="match status" value="1"/>
</dbReference>
<dbReference type="AlphaFoldDB" id="A0A0N9NEP6"/>
<name>A0A0N9NEP6_9ACTN</name>
<proteinExistence type="inferred from homology"/>
<evidence type="ECO:0000313" key="2">
    <source>
        <dbReference type="EMBL" id="ALG83737.1"/>
    </source>
</evidence>
<dbReference type="PRINTS" id="PR00080">
    <property type="entry name" value="SDRFAMILY"/>
</dbReference>
<dbReference type="PRINTS" id="PR00081">
    <property type="entry name" value="GDHRDH"/>
</dbReference>
<dbReference type="EMBL" id="CP011853">
    <property type="protein sequence ID" value="ALG83737.1"/>
    <property type="molecule type" value="Genomic_DNA"/>
</dbReference>
<sequence>MTAEQTERIVVVTGASRGAGKGIALALAQPGTTVYVTGRTTAAGQTSLPGTITETAEEITARGGTGIAVAVDHNDDAQVEALFDRIRSEHGRLDILVNNAIALPAGLTDKGPFWTKGLGLLDLHGVGLRSTYVATYYAAPLLSETGGGLVVNTSSFGGTCYMHGPAYGSGKAAVDKMAHDMAVDFKPFDVAVVSLWMGLLKTEVNMAAFNADPDMYDGLVATAESVEFPGRVIDALSRDPKRMERTGQILVGAELAQEHEITDIEGNQPPSHRPFLGDPTTFSAAVID</sequence>
<dbReference type="Proteomes" id="UP000063789">
    <property type="component" value="Chromosome"/>
</dbReference>
<evidence type="ECO:0000313" key="3">
    <source>
        <dbReference type="Proteomes" id="UP000063789"/>
    </source>
</evidence>
<evidence type="ECO:0000256" key="1">
    <source>
        <dbReference type="RuleBase" id="RU000363"/>
    </source>
</evidence>
<organism evidence="2 3">
    <name type="scientific">Gordonia phthalatica</name>
    <dbReference type="NCBI Taxonomy" id="1136941"/>
    <lineage>
        <taxon>Bacteria</taxon>
        <taxon>Bacillati</taxon>
        <taxon>Actinomycetota</taxon>
        <taxon>Actinomycetes</taxon>
        <taxon>Mycobacteriales</taxon>
        <taxon>Gordoniaceae</taxon>
        <taxon>Gordonia</taxon>
    </lineage>
</organism>
<accession>A0A0N9NEP6</accession>
<dbReference type="PATRIC" id="fig|1136941.3.peg.703"/>
<dbReference type="Pfam" id="PF00106">
    <property type="entry name" value="adh_short"/>
    <property type="match status" value="1"/>
</dbReference>
<comment type="similarity">
    <text evidence="1">Belongs to the short-chain dehydrogenases/reductases (SDR) family.</text>
</comment>
<dbReference type="SUPFAM" id="SSF51735">
    <property type="entry name" value="NAD(P)-binding Rossmann-fold domains"/>
    <property type="match status" value="1"/>
</dbReference>
<dbReference type="OrthoDB" id="63584at2"/>
<reference evidence="2 3" key="2">
    <citation type="journal article" date="2017" name="Int. J. Syst. Evol. Microbiol.">
        <title>Gordonia phthalatica sp. nov., a di-n-butyl phthalate-degrading bacterium isolated from activated sludge.</title>
        <authorList>
            <person name="Jin D."/>
            <person name="Kong X."/>
            <person name="Jia M."/>
            <person name="Yu X."/>
            <person name="Wang X."/>
            <person name="Zhuang X."/>
            <person name="Deng Y."/>
            <person name="Bai Z."/>
        </authorList>
    </citation>
    <scope>NUCLEOTIDE SEQUENCE [LARGE SCALE GENOMIC DNA]</scope>
    <source>
        <strain evidence="2 3">QH-11</strain>
    </source>
</reference>
<reference evidence="3" key="1">
    <citation type="submission" date="2015-06" db="EMBL/GenBank/DDBJ databases">
        <title>Complete genome sequence and metabolic analysis of phthalate degradation pathway in Gordonia sp. QH-11.</title>
        <authorList>
            <person name="Jin D."/>
            <person name="Kong X."/>
            <person name="Bai Z."/>
        </authorList>
    </citation>
    <scope>NUCLEOTIDE SEQUENCE [LARGE SCALE GENOMIC DNA]</scope>
    <source>
        <strain evidence="3">QH-11</strain>
    </source>
</reference>
<dbReference type="KEGG" id="goq:ACH46_03465"/>
<dbReference type="PANTHER" id="PTHR44147">
    <property type="entry name" value="DEHYDROGENASE/REDUCTASE SDR FAMILY MEMBER 1"/>
    <property type="match status" value="1"/>
</dbReference>
<dbReference type="Gene3D" id="3.40.50.720">
    <property type="entry name" value="NAD(P)-binding Rossmann-like Domain"/>
    <property type="match status" value="1"/>
</dbReference>
<dbReference type="InterPro" id="IPR036291">
    <property type="entry name" value="NAD(P)-bd_dom_sf"/>
</dbReference>
<dbReference type="STRING" id="1136941.ACH46_03465"/>